<name>A0A5D3E426_CUCMM</name>
<feature type="transmembrane region" description="Helical" evidence="2">
    <location>
        <begin position="12"/>
        <end position="32"/>
    </location>
</feature>
<protein>
    <submittedName>
        <fullName evidence="4">Uncharacterized protein</fullName>
    </submittedName>
</protein>
<feature type="region of interest" description="Disordered" evidence="1">
    <location>
        <begin position="41"/>
        <end position="83"/>
    </location>
</feature>
<dbReference type="OrthoDB" id="736038at2759"/>
<dbReference type="Proteomes" id="UP000321393">
    <property type="component" value="Unassembled WGS sequence"/>
</dbReference>
<keyword evidence="2" id="KW-0812">Transmembrane</keyword>
<feature type="compositionally biased region" description="Polar residues" evidence="1">
    <location>
        <begin position="41"/>
        <end position="59"/>
    </location>
</feature>
<evidence type="ECO:0000313" key="4">
    <source>
        <dbReference type="EMBL" id="TYK30654.1"/>
    </source>
</evidence>
<dbReference type="AlphaFoldDB" id="A0A5D3E426"/>
<accession>A0A5D3E426</accession>
<dbReference type="EMBL" id="SSTD01000331">
    <property type="protein sequence ID" value="TYK30654.1"/>
    <property type="molecule type" value="Genomic_DNA"/>
</dbReference>
<evidence type="ECO:0000313" key="6">
    <source>
        <dbReference type="Proteomes" id="UP000321947"/>
    </source>
</evidence>
<organism evidence="4 6">
    <name type="scientific">Cucumis melo var. makuwa</name>
    <name type="common">Oriental melon</name>
    <dbReference type="NCBI Taxonomy" id="1194695"/>
    <lineage>
        <taxon>Eukaryota</taxon>
        <taxon>Viridiplantae</taxon>
        <taxon>Streptophyta</taxon>
        <taxon>Embryophyta</taxon>
        <taxon>Tracheophyta</taxon>
        <taxon>Spermatophyta</taxon>
        <taxon>Magnoliopsida</taxon>
        <taxon>eudicotyledons</taxon>
        <taxon>Gunneridae</taxon>
        <taxon>Pentapetalae</taxon>
        <taxon>rosids</taxon>
        <taxon>fabids</taxon>
        <taxon>Cucurbitales</taxon>
        <taxon>Cucurbitaceae</taxon>
        <taxon>Benincaseae</taxon>
        <taxon>Cucumis</taxon>
    </lineage>
</organism>
<comment type="caution">
    <text evidence="4">The sequence shown here is derived from an EMBL/GenBank/DDBJ whole genome shotgun (WGS) entry which is preliminary data.</text>
</comment>
<gene>
    <name evidence="4" type="ORF">E5676_scaffold84664G00800</name>
    <name evidence="3" type="ORF">E6C27_scaffold270G001040</name>
</gene>
<proteinExistence type="predicted"/>
<keyword evidence="2" id="KW-1133">Transmembrane helix</keyword>
<keyword evidence="2" id="KW-0472">Membrane</keyword>
<evidence type="ECO:0000313" key="5">
    <source>
        <dbReference type="Proteomes" id="UP000321393"/>
    </source>
</evidence>
<evidence type="ECO:0000256" key="1">
    <source>
        <dbReference type="SAM" id="MobiDB-lite"/>
    </source>
</evidence>
<dbReference type="Proteomes" id="UP000321947">
    <property type="component" value="Unassembled WGS sequence"/>
</dbReference>
<evidence type="ECO:0000256" key="2">
    <source>
        <dbReference type="SAM" id="Phobius"/>
    </source>
</evidence>
<evidence type="ECO:0000313" key="3">
    <source>
        <dbReference type="EMBL" id="KAA0038255.1"/>
    </source>
</evidence>
<reference evidence="5 6" key="1">
    <citation type="submission" date="2019-08" db="EMBL/GenBank/DDBJ databases">
        <title>Draft genome sequences of two oriental melons (Cucumis melo L. var makuwa).</title>
        <authorList>
            <person name="Kwon S.-Y."/>
        </authorList>
    </citation>
    <scope>NUCLEOTIDE SEQUENCE [LARGE SCALE GENOMIC DNA]</scope>
    <source>
        <strain evidence="6">cv. Chang Bougi</strain>
        <strain evidence="5">cv. SW 3</strain>
        <tissue evidence="4">Leaf</tissue>
    </source>
</reference>
<dbReference type="EMBL" id="SSTE01018746">
    <property type="protein sequence ID" value="KAA0038255.1"/>
    <property type="molecule type" value="Genomic_DNA"/>
</dbReference>
<sequence length="116" mass="12867">MVREKSPGLKILWVWTLGTAAILATSVVRMRLRDMENTINFNSDQQPSLHHQQTSSTDSFPIPDSFSVDDADKSQESGFSSNPIFGGVYIICLIEFLNGKNCHNFSCSEIAIALDL</sequence>